<proteinExistence type="predicted"/>
<dbReference type="Gene3D" id="2.60.450.10">
    <property type="entry name" value="Lipopolysaccharide (LPS) transport protein A like domain"/>
    <property type="match status" value="1"/>
</dbReference>
<accession>A0A644TPJ4</accession>
<feature type="region of interest" description="Disordered" evidence="1">
    <location>
        <begin position="37"/>
        <end position="61"/>
    </location>
</feature>
<dbReference type="InterPro" id="IPR010664">
    <property type="entry name" value="LipoPS_assembly_LptC-rel"/>
</dbReference>
<feature type="compositionally biased region" description="Basic and acidic residues" evidence="1">
    <location>
        <begin position="37"/>
        <end position="50"/>
    </location>
</feature>
<organism evidence="2">
    <name type="scientific">bioreactor metagenome</name>
    <dbReference type="NCBI Taxonomy" id="1076179"/>
    <lineage>
        <taxon>unclassified sequences</taxon>
        <taxon>metagenomes</taxon>
        <taxon>ecological metagenomes</taxon>
    </lineage>
</organism>
<evidence type="ECO:0000313" key="2">
    <source>
        <dbReference type="EMBL" id="MPL68908.1"/>
    </source>
</evidence>
<sequence length="476" mass="54047">MFDTKKAVFGLLALIMVFGATVPGYAADKDAAADNKKEATSSTKSVDKPTKPQGPITIEGDELSFSDSTGQVFAKGNVRVTQNEVKLTTDLLNGNTKETLVWTDSEATMTQPGVNLVGSGGLKFNYKDNTGTLQQAKGKVNRQFVTGRNIEMVSTSEIIINNGTMTVCPAEVPDYHVSADKVEIWPGDKMIAYNAKFWIKNTVIYSMGTYQKSLKEGAQSEFPRIGYDSGDGAYISQYLEVPVAGNTSAYADLTYFSSAGFKPAYGLVDREKMYSLGINYGDYQDSDDEWIKKEPEFRFDLHRQRIGNSPITYTFMGIYGKWTDDRKTSWHQDYRLNFRHDTIDLSDTLKLNVGFGLRHLSESYNDYSADSWSASARLTKAWSPKLNTWTGYGYTQKTSNVFDFDEEDVNKKWTNGVSYKFDHQNTIVFSQVYDLENKLVYDQDYTWRRNLHCWDLEITYREKRDQLKVSIDTVKW</sequence>
<evidence type="ECO:0000256" key="1">
    <source>
        <dbReference type="SAM" id="MobiDB-lite"/>
    </source>
</evidence>
<dbReference type="PANTHER" id="PTHR30189">
    <property type="entry name" value="LPS-ASSEMBLY PROTEIN"/>
    <property type="match status" value="1"/>
</dbReference>
<dbReference type="GO" id="GO:0009279">
    <property type="term" value="C:cell outer membrane"/>
    <property type="evidence" value="ECO:0007669"/>
    <property type="project" value="TreeGrafter"/>
</dbReference>
<reference evidence="2" key="1">
    <citation type="submission" date="2019-08" db="EMBL/GenBank/DDBJ databases">
        <authorList>
            <person name="Kucharzyk K."/>
            <person name="Murdoch R.W."/>
            <person name="Higgins S."/>
            <person name="Loffler F."/>
        </authorList>
    </citation>
    <scope>NUCLEOTIDE SEQUENCE</scope>
</reference>
<dbReference type="PANTHER" id="PTHR30189:SF1">
    <property type="entry name" value="LPS-ASSEMBLY PROTEIN LPTD"/>
    <property type="match status" value="1"/>
</dbReference>
<gene>
    <name evidence="2" type="primary">lptD_4</name>
    <name evidence="2" type="ORF">SDC9_14641</name>
</gene>
<dbReference type="EMBL" id="VSSQ01000044">
    <property type="protein sequence ID" value="MPL68908.1"/>
    <property type="molecule type" value="Genomic_DNA"/>
</dbReference>
<dbReference type="Pfam" id="PF06835">
    <property type="entry name" value="LptC"/>
    <property type="match status" value="1"/>
</dbReference>
<dbReference type="InterPro" id="IPR050218">
    <property type="entry name" value="LptD"/>
</dbReference>
<protein>
    <submittedName>
        <fullName evidence="2">LPS-assembly protein LptD</fullName>
    </submittedName>
</protein>
<name>A0A644TPJ4_9ZZZZ</name>
<dbReference type="AlphaFoldDB" id="A0A644TPJ4"/>
<comment type="caution">
    <text evidence="2">The sequence shown here is derived from an EMBL/GenBank/DDBJ whole genome shotgun (WGS) entry which is preliminary data.</text>
</comment>
<dbReference type="GO" id="GO:1990351">
    <property type="term" value="C:transporter complex"/>
    <property type="evidence" value="ECO:0007669"/>
    <property type="project" value="TreeGrafter"/>
</dbReference>